<dbReference type="PRINTS" id="PR00377">
    <property type="entry name" value="IMPHPHTASES"/>
</dbReference>
<evidence type="ECO:0000256" key="1">
    <source>
        <dbReference type="ARBA" id="ARBA00022723"/>
    </source>
</evidence>
<dbReference type="GO" id="GO:0046872">
    <property type="term" value="F:metal ion binding"/>
    <property type="evidence" value="ECO:0007669"/>
    <property type="project" value="UniProtKB-KW"/>
</dbReference>
<keyword evidence="1" id="KW-0479">Metal-binding</keyword>
<dbReference type="Gene3D" id="3.40.190.80">
    <property type="match status" value="1"/>
</dbReference>
<dbReference type="GO" id="GO:0008934">
    <property type="term" value="F:inositol monophosphate 1-phosphatase activity"/>
    <property type="evidence" value="ECO:0007669"/>
    <property type="project" value="TreeGrafter"/>
</dbReference>
<evidence type="ECO:0008006" key="4">
    <source>
        <dbReference type="Google" id="ProtNLM"/>
    </source>
</evidence>
<proteinExistence type="predicted"/>
<reference evidence="3" key="1">
    <citation type="submission" date="2019-08" db="EMBL/GenBank/DDBJ databases">
        <authorList>
            <person name="Kucharzyk K."/>
            <person name="Murdoch R.W."/>
            <person name="Higgins S."/>
            <person name="Loffler F."/>
        </authorList>
    </citation>
    <scope>NUCLEOTIDE SEQUENCE</scope>
</reference>
<dbReference type="Pfam" id="PF00459">
    <property type="entry name" value="Inositol_P"/>
    <property type="match status" value="1"/>
</dbReference>
<dbReference type="GO" id="GO:0006020">
    <property type="term" value="P:inositol metabolic process"/>
    <property type="evidence" value="ECO:0007669"/>
    <property type="project" value="TreeGrafter"/>
</dbReference>
<protein>
    <recommendedName>
        <fullName evidence="4">Inositol-phosphate phosphatase</fullName>
    </recommendedName>
</protein>
<evidence type="ECO:0000313" key="3">
    <source>
        <dbReference type="EMBL" id="MPN32905.1"/>
    </source>
</evidence>
<accession>A0A645H1K3</accession>
<dbReference type="GO" id="GO:0046854">
    <property type="term" value="P:phosphatidylinositol phosphate biosynthetic process"/>
    <property type="evidence" value="ECO:0007669"/>
    <property type="project" value="InterPro"/>
</dbReference>
<comment type="caution">
    <text evidence="3">The sequence shown here is derived from an EMBL/GenBank/DDBJ whole genome shotgun (WGS) entry which is preliminary data.</text>
</comment>
<organism evidence="3">
    <name type="scientific">bioreactor metagenome</name>
    <dbReference type="NCBI Taxonomy" id="1076179"/>
    <lineage>
        <taxon>unclassified sequences</taxon>
        <taxon>metagenomes</taxon>
        <taxon>ecological metagenomes</taxon>
    </lineage>
</organism>
<gene>
    <name evidence="3" type="ORF">SDC9_180388</name>
</gene>
<dbReference type="InterPro" id="IPR020550">
    <property type="entry name" value="Inositol_monophosphatase_CS"/>
</dbReference>
<evidence type="ECO:0000256" key="2">
    <source>
        <dbReference type="ARBA" id="ARBA00022842"/>
    </source>
</evidence>
<dbReference type="SUPFAM" id="SSF56655">
    <property type="entry name" value="Carbohydrate phosphatase"/>
    <property type="match status" value="1"/>
</dbReference>
<dbReference type="InterPro" id="IPR000760">
    <property type="entry name" value="Inositol_monophosphatase-like"/>
</dbReference>
<dbReference type="PROSITE" id="PS00630">
    <property type="entry name" value="IMP_2"/>
    <property type="match status" value="1"/>
</dbReference>
<dbReference type="AlphaFoldDB" id="A0A645H1K3"/>
<dbReference type="GO" id="GO:0007165">
    <property type="term" value="P:signal transduction"/>
    <property type="evidence" value="ECO:0007669"/>
    <property type="project" value="TreeGrafter"/>
</dbReference>
<keyword evidence="2" id="KW-0460">Magnesium</keyword>
<dbReference type="EMBL" id="VSSQ01085169">
    <property type="protein sequence ID" value="MPN32905.1"/>
    <property type="molecule type" value="Genomic_DNA"/>
</dbReference>
<dbReference type="PANTHER" id="PTHR20854">
    <property type="entry name" value="INOSITOL MONOPHOSPHATASE"/>
    <property type="match status" value="1"/>
</dbReference>
<sequence>MVTVGFSKTDEILSEMLPFFGELAHKVRKIRIMGAAALALTYTSSGRFDAYVERGVRLWDIAAGGLILQCAGGEFWHEQVSEDHYYRMVASNGLLRRKLNVHW</sequence>
<name>A0A645H1K3_9ZZZZ</name>
<dbReference type="PANTHER" id="PTHR20854:SF4">
    <property type="entry name" value="INOSITOL-1-MONOPHOSPHATASE-RELATED"/>
    <property type="match status" value="1"/>
</dbReference>